<comment type="caution">
    <text evidence="1">The sequence shown here is derived from an EMBL/GenBank/DDBJ whole genome shotgun (WGS) entry which is preliminary data.</text>
</comment>
<dbReference type="AlphaFoldDB" id="A0A9Q3JF37"/>
<reference evidence="1" key="1">
    <citation type="submission" date="2021-03" db="EMBL/GenBank/DDBJ databases">
        <title>Draft genome sequence of rust myrtle Austropuccinia psidii MF-1, a brazilian biotype.</title>
        <authorList>
            <person name="Quecine M.C."/>
            <person name="Pachon D.M.R."/>
            <person name="Bonatelli M.L."/>
            <person name="Correr F.H."/>
            <person name="Franceschini L.M."/>
            <person name="Leite T.F."/>
            <person name="Margarido G.R.A."/>
            <person name="Almeida C.A."/>
            <person name="Ferrarezi J.A."/>
            <person name="Labate C.A."/>
        </authorList>
    </citation>
    <scope>NUCLEOTIDE SEQUENCE</scope>
    <source>
        <strain evidence="1">MF-1</strain>
    </source>
</reference>
<organism evidence="1 2">
    <name type="scientific">Austropuccinia psidii MF-1</name>
    <dbReference type="NCBI Taxonomy" id="1389203"/>
    <lineage>
        <taxon>Eukaryota</taxon>
        <taxon>Fungi</taxon>
        <taxon>Dikarya</taxon>
        <taxon>Basidiomycota</taxon>
        <taxon>Pucciniomycotina</taxon>
        <taxon>Pucciniomycetes</taxon>
        <taxon>Pucciniales</taxon>
        <taxon>Sphaerophragmiaceae</taxon>
        <taxon>Austropuccinia</taxon>
    </lineage>
</organism>
<evidence type="ECO:0000313" key="1">
    <source>
        <dbReference type="EMBL" id="MBW0562058.1"/>
    </source>
</evidence>
<evidence type="ECO:0000313" key="2">
    <source>
        <dbReference type="Proteomes" id="UP000765509"/>
    </source>
</evidence>
<protein>
    <submittedName>
        <fullName evidence="1">Uncharacterized protein</fullName>
    </submittedName>
</protein>
<gene>
    <name evidence="1" type="ORF">O181_101773</name>
</gene>
<sequence length="155" mass="18329">MSVENEKYSVDKDPYEWCLKKSKRLKAIDNQINTQIRNHKLLTQIPGEQEHSVRCRCNHNFKLNDIPNTLQDMRKRTDIGKYSQYESSGFKEKQPFRVELKYKPRERVEEVTKKKNFCHNCGLTDHYANNYAKEKKKVYAIEKVPEGESPTGDSE</sequence>
<accession>A0A9Q3JF37</accession>
<keyword evidence="2" id="KW-1185">Reference proteome</keyword>
<dbReference type="Proteomes" id="UP000765509">
    <property type="component" value="Unassembled WGS sequence"/>
</dbReference>
<proteinExistence type="predicted"/>
<name>A0A9Q3JF37_9BASI</name>
<dbReference type="EMBL" id="AVOT02071913">
    <property type="protein sequence ID" value="MBW0562058.1"/>
    <property type="molecule type" value="Genomic_DNA"/>
</dbReference>